<keyword evidence="2" id="KW-1185">Reference proteome</keyword>
<accession>A0ACC1SQ30</accession>
<gene>
    <name evidence="1" type="ORF">NM208_g3145</name>
</gene>
<dbReference type="EMBL" id="JANRMS010000203">
    <property type="protein sequence ID" value="KAJ3544267.1"/>
    <property type="molecule type" value="Genomic_DNA"/>
</dbReference>
<protein>
    <submittedName>
        <fullName evidence="1">Uncharacterized protein</fullName>
    </submittedName>
</protein>
<evidence type="ECO:0000313" key="2">
    <source>
        <dbReference type="Proteomes" id="UP001148629"/>
    </source>
</evidence>
<name>A0ACC1SQ30_9HYPO</name>
<proteinExistence type="predicted"/>
<comment type="caution">
    <text evidence="1">The sequence shown here is derived from an EMBL/GenBank/DDBJ whole genome shotgun (WGS) entry which is preliminary data.</text>
</comment>
<reference evidence="1" key="1">
    <citation type="submission" date="2022-08" db="EMBL/GenBank/DDBJ databases">
        <title>Genome Sequence of Fusarium decemcellulare.</title>
        <authorList>
            <person name="Buettner E."/>
        </authorList>
    </citation>
    <scope>NUCLEOTIDE SEQUENCE</scope>
    <source>
        <strain evidence="1">Babe19</strain>
    </source>
</reference>
<organism evidence="1 2">
    <name type="scientific">Fusarium decemcellulare</name>
    <dbReference type="NCBI Taxonomy" id="57161"/>
    <lineage>
        <taxon>Eukaryota</taxon>
        <taxon>Fungi</taxon>
        <taxon>Dikarya</taxon>
        <taxon>Ascomycota</taxon>
        <taxon>Pezizomycotina</taxon>
        <taxon>Sordariomycetes</taxon>
        <taxon>Hypocreomycetidae</taxon>
        <taxon>Hypocreales</taxon>
        <taxon>Nectriaceae</taxon>
        <taxon>Fusarium</taxon>
        <taxon>Fusarium decemcellulare species complex</taxon>
    </lineage>
</organism>
<dbReference type="Proteomes" id="UP001148629">
    <property type="component" value="Unassembled WGS sequence"/>
</dbReference>
<sequence>MAKLWGKTKMASSEGSATRSRKPKDNPFNQQRMQAWEPIFTPKTSIWTFLLLSLVLIPLGAVWLSADSKVRLIRFDYTKCHEIEAYDELKAIPSANIYSHLPGKASAQWKRTNESLTFDGVTKNYTQCTIEFSLDQDLQPPVLFYYRLTKFYQNHRKYMTSLNSAQLKGYNVSLALVKNSGCSHLALTIPNDGGPERAIYPCGLIADSYFNDSFASPLRLSESSRPTSYNMSKLGIASNDDKSLYRPSTYRIGAKPGAANVTIVPPPNWAERYPRGYHSGNMFDPEADESFMVWMRTAAAPNFAKLAMRNLEQPMESGRYRLQVFSHFPAHSYGGTKSIILASSKQTSPNESTLLGVSYMACGGISIAFVIFSVLVMFLKHRSLKDHHFLHRQ</sequence>
<evidence type="ECO:0000313" key="1">
    <source>
        <dbReference type="EMBL" id="KAJ3544267.1"/>
    </source>
</evidence>